<sequence length="600" mass="68887">MDTKLTPPWLRQENNLLNPEVTQRLFINQDNIPNLPTEAPQVYLARFLEWVEPLVSKVKFVKAQAAVQDYLNSKACAQIETIIAERAQNTHSSWLANWWVQYAYLTSTGPVSPEVNAPYYLELPTVGWSQAELAAALSAQLWHIYQQVQKRQLTSFSVKDKLFSLDTLQSIFASCQIHRADGDVYFVNDQPANFIVVIKNNVFYKLVIDNSGSLEQLQAQLQLSFVQILDNELSHPPHWNLLTATTTKAESQSLLDQLWAQNPEMLLDIYNSAFIVNLDNVELTTPLQLLRNSTWTPNFNRWHAKGIQLVITKNAQLVILADHTSFDGSSVATLANIFVSKLQKVNTEGASALTPTMLSFPTVDQDKQKYFKQLSKNFKDYVYNAVMFELKWDWFTKPLIKAKGIKNSEAFIHLCYQIAQYQTNKKLQNTYVAVDMRQYFRGRTECLRPLSKQSVAFVKRYCKDPKGTLKQFRKYYPAIESLHFEKTRLAQKGSGVNRHLLGAYLAWNEHQDTIAKPALFETKAWKTIAANPLSTSSIVDKYLRNFSFDPVEPNGIGIAYAIDDTNFRAILSVYQHNLQYLKDWMKHFEQTVKTILKTLK</sequence>
<dbReference type="Gene3D" id="3.30.559.10">
    <property type="entry name" value="Chloramphenicol acetyltransferase-like domain"/>
    <property type="match status" value="1"/>
</dbReference>
<evidence type="ECO:0000259" key="6">
    <source>
        <dbReference type="Pfam" id="PF00755"/>
    </source>
</evidence>
<dbReference type="HOGENOM" id="CLU_013513_5_1_14"/>
<evidence type="ECO:0000256" key="1">
    <source>
        <dbReference type="ARBA" id="ARBA00005232"/>
    </source>
</evidence>
<dbReference type="PaxDb" id="722438-MPNE_0131"/>
<dbReference type="Gene3D" id="3.30.559.70">
    <property type="entry name" value="Choline/Carnitine o-acyltransferase, domain 2"/>
    <property type="match status" value="1"/>
</dbReference>
<dbReference type="GeneID" id="66609237"/>
<dbReference type="Proteomes" id="UP000007756">
    <property type="component" value="Chromosome"/>
</dbReference>
<proteinExistence type="inferred from homology"/>
<evidence type="ECO:0000256" key="4">
    <source>
        <dbReference type="PIRSR" id="PIRSR600542-1"/>
    </source>
</evidence>
<dbReference type="eggNOG" id="ENOG502Z7P4">
    <property type="taxonomic scope" value="Bacteria"/>
</dbReference>
<evidence type="ECO:0000256" key="5">
    <source>
        <dbReference type="RuleBase" id="RU003801"/>
    </source>
</evidence>
<feature type="active site" description="Proton acceptor" evidence="4">
    <location>
        <position position="323"/>
    </location>
</feature>
<dbReference type="InterPro" id="IPR042231">
    <property type="entry name" value="Cho/carn_acyl_trans_2"/>
</dbReference>
<dbReference type="AlphaFoldDB" id="A0A0H3DLJ3"/>
<dbReference type="KEGG" id="mpj:MPNE_0131"/>
<name>A0A0H3DLJ3_MYCPB</name>
<comment type="similarity">
    <text evidence="1 5">Belongs to the carnitine/choline acetyltransferase family.</text>
</comment>
<dbReference type="Pfam" id="PF00755">
    <property type="entry name" value="Carn_acyltransf"/>
    <property type="match status" value="1"/>
</dbReference>
<dbReference type="GO" id="GO:0016746">
    <property type="term" value="F:acyltransferase activity"/>
    <property type="evidence" value="ECO:0007669"/>
    <property type="project" value="UniProtKB-KW"/>
</dbReference>
<keyword evidence="2 5" id="KW-0808">Transferase</keyword>
<dbReference type="InterPro" id="IPR023213">
    <property type="entry name" value="CAT-like_dom_sf"/>
</dbReference>
<dbReference type="InterPro" id="IPR039551">
    <property type="entry name" value="Cho/carn_acyl_trans"/>
</dbReference>
<reference evidence="7 8" key="1">
    <citation type="journal article" date="2010" name="Appl. Environ. Microbiol.">
        <title>Targeted chromosomal knockouts in Mycoplasma pneumoniae.</title>
        <authorList>
            <person name="Krishnakumar R."/>
            <person name="Assad-Garcia N."/>
            <person name="Benders G.A."/>
            <person name="Phan Q."/>
            <person name="Montague M.G."/>
            <person name="Glass J.I."/>
        </authorList>
    </citation>
    <scope>NUCLEOTIDE SEQUENCE [LARGE SCALE GENOMIC DNA]</scope>
    <source>
        <strain evidence="8">ATCC 15531 / DSM 22911 / NBRC 14401 / NCTC 10119 / FH</strain>
    </source>
</reference>
<dbReference type="SUPFAM" id="SSF52777">
    <property type="entry name" value="CoA-dependent acyltransferases"/>
    <property type="match status" value="2"/>
</dbReference>
<gene>
    <name evidence="7" type="ordered locus">MPNE_0131</name>
</gene>
<dbReference type="PROSITE" id="PS00440">
    <property type="entry name" value="ACYLTRANSF_C_2"/>
    <property type="match status" value="1"/>
</dbReference>
<dbReference type="InterPro" id="IPR000542">
    <property type="entry name" value="Carn_acyl_trans"/>
</dbReference>
<dbReference type="PANTHER" id="PTHR22589">
    <property type="entry name" value="CARNITINE O-ACYLTRANSFERASE"/>
    <property type="match status" value="1"/>
</dbReference>
<keyword evidence="3 5" id="KW-0012">Acyltransferase</keyword>
<feature type="domain" description="Choline/carnitine acyltransferase" evidence="6">
    <location>
        <begin position="44"/>
        <end position="577"/>
    </location>
</feature>
<dbReference type="EMBL" id="CP002077">
    <property type="protein sequence ID" value="ADK86659.1"/>
    <property type="molecule type" value="Genomic_DNA"/>
</dbReference>
<dbReference type="SMR" id="A0A0H3DLJ3"/>
<dbReference type="STRING" id="722438.F539_00665"/>
<evidence type="ECO:0000256" key="2">
    <source>
        <dbReference type="ARBA" id="ARBA00022679"/>
    </source>
</evidence>
<evidence type="ECO:0000256" key="3">
    <source>
        <dbReference type="ARBA" id="ARBA00023315"/>
    </source>
</evidence>
<accession>A0A0H3DLJ3</accession>
<evidence type="ECO:0000313" key="7">
    <source>
        <dbReference type="EMBL" id="ADK86659.1"/>
    </source>
</evidence>
<evidence type="ECO:0000313" key="8">
    <source>
        <dbReference type="Proteomes" id="UP000007756"/>
    </source>
</evidence>
<dbReference type="PATRIC" id="fig|722438.3.peg.122"/>
<organism evidence="7 8">
    <name type="scientific">Mycoplasmoides pneumoniae (strain ATCC 15531 / DSM 23978 / CIP 103766 / NBRC 14401 / NCTC 10119 / FH)</name>
    <name type="common">Mycoplasma pneumoniae</name>
    <dbReference type="NCBI Taxonomy" id="722438"/>
    <lineage>
        <taxon>Bacteria</taxon>
        <taxon>Bacillati</taxon>
        <taxon>Mycoplasmatota</taxon>
        <taxon>Mycoplasmoidales</taxon>
        <taxon>Mycoplasmoidaceae</taxon>
        <taxon>Mycoplasmoides</taxon>
    </lineage>
</organism>
<dbReference type="RefSeq" id="WP_010874471.1">
    <property type="nucleotide sequence ID" value="NZ_CP010546.1"/>
</dbReference>
<protein>
    <submittedName>
        <fullName evidence="7">ChOline/Carnitine o-acyltransferase</fullName>
    </submittedName>
</protein>